<evidence type="ECO:0000256" key="1">
    <source>
        <dbReference type="SAM" id="Phobius"/>
    </source>
</evidence>
<proteinExistence type="predicted"/>
<keyword evidence="1" id="KW-1133">Transmembrane helix</keyword>
<evidence type="ECO:0000313" key="2">
    <source>
        <dbReference type="EMBL" id="MBE7695680.1"/>
    </source>
</evidence>
<accession>A0AAP1WGU6</accession>
<feature type="transmembrane region" description="Helical" evidence="1">
    <location>
        <begin position="12"/>
        <end position="29"/>
    </location>
</feature>
<sequence>MLKLFNFIFNNISILFGFFLLIVAIFNYIKTIYKNYNKDKVNNSIIYLLSIDTNHKKIEMSIIDEKYNIGDKVDILYDDEYIYIIIVTFFKLYRKTIIYFILSLPFFIFSIIIN</sequence>
<dbReference type="EMBL" id="WXXV01000012">
    <property type="protein sequence ID" value="MBE7695680.1"/>
    <property type="molecule type" value="Genomic_DNA"/>
</dbReference>
<protein>
    <submittedName>
        <fullName evidence="2">Uncharacterized protein</fullName>
    </submittedName>
</protein>
<keyword evidence="3" id="KW-1185">Reference proteome</keyword>
<comment type="caution">
    <text evidence="2">The sequence shown here is derived from an EMBL/GenBank/DDBJ whole genome shotgun (WGS) entry which is preliminary data.</text>
</comment>
<gene>
    <name evidence="2" type="ORF">F7645_09645</name>
</gene>
<dbReference type="Proteomes" id="UP000806077">
    <property type="component" value="Unassembled WGS sequence"/>
</dbReference>
<organism evidence="2 3">
    <name type="scientific">Tenacibaculum finnmarkense genomovar finnmarkense</name>
    <dbReference type="NCBI Taxonomy" id="1458503"/>
    <lineage>
        <taxon>Bacteria</taxon>
        <taxon>Pseudomonadati</taxon>
        <taxon>Bacteroidota</taxon>
        <taxon>Flavobacteriia</taxon>
        <taxon>Flavobacteriales</taxon>
        <taxon>Flavobacteriaceae</taxon>
        <taxon>Tenacibaculum</taxon>
        <taxon>Tenacibaculum finnmarkense</taxon>
    </lineage>
</organism>
<evidence type="ECO:0000313" key="3">
    <source>
        <dbReference type="Proteomes" id="UP000806077"/>
    </source>
</evidence>
<dbReference type="AlphaFoldDB" id="A0AAP1WGU6"/>
<feature type="transmembrane region" description="Helical" evidence="1">
    <location>
        <begin position="96"/>
        <end position="113"/>
    </location>
</feature>
<keyword evidence="1" id="KW-0812">Transmembrane</keyword>
<keyword evidence="1" id="KW-0472">Membrane</keyword>
<name>A0AAP1WGU6_9FLAO</name>
<dbReference type="RefSeq" id="WP_101955930.1">
    <property type="nucleotide sequence ID" value="NZ_JAJHTL010000011.1"/>
</dbReference>
<reference evidence="2 3" key="1">
    <citation type="journal article" date="2020" name="Int. J. Syst. Evol. Microbiol.">
        <title>Tenacibaculum piscium sp. nov., isolated from skin ulcers of sea-farmed fish, and description of Tenacibaculum finnmarkense sp. nov. with subdivision into genomovars finnmarkense and ulcerans.</title>
        <authorList>
            <person name="Olsen A.B."/>
            <person name="Spilsberg B."/>
            <person name="Nilsen H.K."/>
            <person name="Lagesen K."/>
            <person name="Gulla S."/>
            <person name="Avendano-Herrera R."/>
            <person name="Irgang R."/>
            <person name="Duchaud E."/>
            <person name="Colquhoun D.J."/>
        </authorList>
    </citation>
    <scope>NUCLEOTIDE SEQUENCE [LARGE SCALE GENOMIC DNA]</scope>
    <source>
        <strain evidence="2 3">TNO037</strain>
    </source>
</reference>